<feature type="region of interest" description="Disordered" evidence="10">
    <location>
        <begin position="80"/>
        <end position="107"/>
    </location>
</feature>
<dbReference type="Pfam" id="PF11051">
    <property type="entry name" value="Mannosyl_trans3"/>
    <property type="match status" value="1"/>
</dbReference>
<evidence type="ECO:0000256" key="8">
    <source>
        <dbReference type="ARBA" id="ARBA00023136"/>
    </source>
</evidence>
<comment type="similarity">
    <text evidence="2">Belongs to the MNN1/MNT family.</text>
</comment>
<reference evidence="12 13" key="1">
    <citation type="submission" date="2018-08" db="EMBL/GenBank/DDBJ databases">
        <title>Genomic investigation of the strawberry pathogen Phytophthora fragariae indicates pathogenicity is determined by transcriptional variation in three key races.</title>
        <authorList>
            <person name="Adams T.M."/>
            <person name="Armitage A.D."/>
            <person name="Sobczyk M.K."/>
            <person name="Bates H.J."/>
            <person name="Dunwell J.M."/>
            <person name="Nellist C.F."/>
            <person name="Harrison R.J."/>
        </authorList>
    </citation>
    <scope>NUCLEOTIDE SEQUENCE [LARGE SCALE GENOMIC DNA]</scope>
    <source>
        <strain evidence="11 14">SCRP324</strain>
        <strain evidence="12 13">SCRP333</strain>
    </source>
</reference>
<evidence type="ECO:0008006" key="15">
    <source>
        <dbReference type="Google" id="ProtNLM"/>
    </source>
</evidence>
<organism evidence="12 13">
    <name type="scientific">Phytophthora rubi</name>
    <dbReference type="NCBI Taxonomy" id="129364"/>
    <lineage>
        <taxon>Eukaryota</taxon>
        <taxon>Sar</taxon>
        <taxon>Stramenopiles</taxon>
        <taxon>Oomycota</taxon>
        <taxon>Peronosporomycetes</taxon>
        <taxon>Peronosporales</taxon>
        <taxon>Peronosporaceae</taxon>
        <taxon>Phytophthora</taxon>
    </lineage>
</organism>
<evidence type="ECO:0000256" key="9">
    <source>
        <dbReference type="ARBA" id="ARBA00023180"/>
    </source>
</evidence>
<dbReference type="GO" id="GO:0006493">
    <property type="term" value="P:protein O-linked glycosylation"/>
    <property type="evidence" value="ECO:0007669"/>
    <property type="project" value="TreeGrafter"/>
</dbReference>
<evidence type="ECO:0000256" key="3">
    <source>
        <dbReference type="ARBA" id="ARBA00022676"/>
    </source>
</evidence>
<evidence type="ECO:0000256" key="6">
    <source>
        <dbReference type="ARBA" id="ARBA00022968"/>
    </source>
</evidence>
<keyword evidence="13" id="KW-1185">Reference proteome</keyword>
<evidence type="ECO:0000256" key="5">
    <source>
        <dbReference type="ARBA" id="ARBA00022692"/>
    </source>
</evidence>
<dbReference type="EMBL" id="QXFT01002202">
    <property type="protein sequence ID" value="KAE9302115.1"/>
    <property type="molecule type" value="Genomic_DNA"/>
</dbReference>
<keyword evidence="7" id="KW-1133">Transmembrane helix</keyword>
<name>A0A6A4DGW6_9STRA</name>
<evidence type="ECO:0000256" key="7">
    <source>
        <dbReference type="ARBA" id="ARBA00022989"/>
    </source>
</evidence>
<dbReference type="OrthoDB" id="430354at2759"/>
<dbReference type="InterPro" id="IPR029044">
    <property type="entry name" value="Nucleotide-diphossugar_trans"/>
</dbReference>
<protein>
    <recommendedName>
        <fullName evidence="15">Nucleotide-diphospho-sugar transferase domain-containing protein</fullName>
    </recommendedName>
</protein>
<dbReference type="Proteomes" id="UP000434957">
    <property type="component" value="Unassembled WGS sequence"/>
</dbReference>
<dbReference type="EMBL" id="QXFU01002210">
    <property type="protein sequence ID" value="KAE8988879.1"/>
    <property type="molecule type" value="Genomic_DNA"/>
</dbReference>
<dbReference type="AlphaFoldDB" id="A0A6A4DGW6"/>
<evidence type="ECO:0000313" key="11">
    <source>
        <dbReference type="EMBL" id="KAE8988879.1"/>
    </source>
</evidence>
<accession>A0A6A4DGW6</accession>
<comment type="caution">
    <text evidence="12">The sequence shown here is derived from an EMBL/GenBank/DDBJ whole genome shotgun (WGS) entry which is preliminary data.</text>
</comment>
<keyword evidence="4" id="KW-0808">Transferase</keyword>
<evidence type="ECO:0000256" key="10">
    <source>
        <dbReference type="SAM" id="MobiDB-lite"/>
    </source>
</evidence>
<evidence type="ECO:0000256" key="2">
    <source>
        <dbReference type="ARBA" id="ARBA00009105"/>
    </source>
</evidence>
<evidence type="ECO:0000313" key="12">
    <source>
        <dbReference type="EMBL" id="KAE9302115.1"/>
    </source>
</evidence>
<dbReference type="Proteomes" id="UP000435112">
    <property type="component" value="Unassembled WGS sequence"/>
</dbReference>
<dbReference type="InterPro" id="IPR022751">
    <property type="entry name" value="Alpha_mannosyltransferase"/>
</dbReference>
<dbReference type="GO" id="GO:0016020">
    <property type="term" value="C:membrane"/>
    <property type="evidence" value="ECO:0007669"/>
    <property type="project" value="UniProtKB-SubCell"/>
</dbReference>
<comment type="subcellular location">
    <subcellularLocation>
        <location evidence="1">Membrane</location>
        <topology evidence="1">Single-pass type II membrane protein</topology>
    </subcellularLocation>
</comment>
<keyword evidence="9" id="KW-0325">Glycoprotein</keyword>
<dbReference type="PANTHER" id="PTHR31392">
    <property type="entry name" value="ALPHA-1,3-MANNOSYLTRANSFERASE MNN1-RELATED"/>
    <property type="match status" value="1"/>
</dbReference>
<dbReference type="PANTHER" id="PTHR31392:SF1">
    <property type="entry name" value="ALPHA-1,3-MANNOSYLTRANSFERASE MNN1-RELATED"/>
    <property type="match status" value="1"/>
</dbReference>
<evidence type="ECO:0000313" key="13">
    <source>
        <dbReference type="Proteomes" id="UP000434957"/>
    </source>
</evidence>
<evidence type="ECO:0000313" key="14">
    <source>
        <dbReference type="Proteomes" id="UP000435112"/>
    </source>
</evidence>
<feature type="compositionally biased region" description="Low complexity" evidence="10">
    <location>
        <begin position="80"/>
        <end position="99"/>
    </location>
</feature>
<feature type="region of interest" description="Disordered" evidence="10">
    <location>
        <begin position="1"/>
        <end position="24"/>
    </location>
</feature>
<proteinExistence type="inferred from homology"/>
<dbReference type="SUPFAM" id="SSF53448">
    <property type="entry name" value="Nucleotide-diphospho-sugar transferases"/>
    <property type="match status" value="1"/>
</dbReference>
<sequence>MQRRSHLPTVARSGRASPFSSPHAMPRRLPRPLLLLLVLGGLGLLVVTANFVFTWRATSVGRARADEHLASLRENAGAATALGNGNRNAPDAADGQAPPARQPLDEFSPDDVQKMEKQLVYTIHEVAQATREPRGIVLPLFDGIASLGLSLIMELRALGVDLPIEVPHCGDLKESLQRTVLDKEDMGVIRFYDVCALAAKTASTQDASRKVFCQSLRNCHRAYRSFDVKLLAVTFSQFEELMLLDADTLFFESPMSLWETEKYRSTGTLFFHDRLSQDDMFLGNRVRGNAQVSELNHYISHFDVSPFAPLANIERPKATSENKIPVELNNYSPSEHLMTSHSWNHRAGHEMDSSLVLWSKKRQPRATAILAAFAALNGIGRPPSYGDKELFFIAAELAETQYAFSDFGVGGVGWDFRDNGPGKSVVCGHASHFYPVKPADISTAANTSVLYLNSDAILEYDPKKKPVFYSQARLYEVYAGSFVERDLPQECPFDVTGVRFSSEQEDRMLLRQRFHEIAMAWMEE</sequence>
<evidence type="ECO:0000256" key="1">
    <source>
        <dbReference type="ARBA" id="ARBA00004606"/>
    </source>
</evidence>
<dbReference type="GO" id="GO:0005794">
    <property type="term" value="C:Golgi apparatus"/>
    <property type="evidence" value="ECO:0007669"/>
    <property type="project" value="TreeGrafter"/>
</dbReference>
<evidence type="ECO:0000256" key="4">
    <source>
        <dbReference type="ARBA" id="ARBA00022679"/>
    </source>
</evidence>
<keyword evidence="3" id="KW-0328">Glycosyltransferase</keyword>
<keyword evidence="6" id="KW-0735">Signal-anchor</keyword>
<gene>
    <name evidence="11" type="ORF">PR002_g21623</name>
    <name evidence="12" type="ORF">PR003_g22358</name>
</gene>
<dbReference type="GO" id="GO:0000033">
    <property type="term" value="F:alpha-1,3-mannosyltransferase activity"/>
    <property type="evidence" value="ECO:0007669"/>
    <property type="project" value="TreeGrafter"/>
</dbReference>
<keyword evidence="8" id="KW-0472">Membrane</keyword>
<keyword evidence="5" id="KW-0812">Transmembrane</keyword>